<organism evidence="2 3">
    <name type="scientific">Dipteronia sinensis</name>
    <dbReference type="NCBI Taxonomy" id="43782"/>
    <lineage>
        <taxon>Eukaryota</taxon>
        <taxon>Viridiplantae</taxon>
        <taxon>Streptophyta</taxon>
        <taxon>Embryophyta</taxon>
        <taxon>Tracheophyta</taxon>
        <taxon>Spermatophyta</taxon>
        <taxon>Magnoliopsida</taxon>
        <taxon>eudicotyledons</taxon>
        <taxon>Gunneridae</taxon>
        <taxon>Pentapetalae</taxon>
        <taxon>rosids</taxon>
        <taxon>malvids</taxon>
        <taxon>Sapindales</taxon>
        <taxon>Sapindaceae</taxon>
        <taxon>Hippocastanoideae</taxon>
        <taxon>Acereae</taxon>
        <taxon>Dipteronia</taxon>
    </lineage>
</organism>
<evidence type="ECO:0000259" key="1">
    <source>
        <dbReference type="Pfam" id="PF03372"/>
    </source>
</evidence>
<reference evidence="2" key="1">
    <citation type="journal article" date="2023" name="Plant J.">
        <title>Genome sequences and population genomics provide insights into the demographic history, inbreeding, and mutation load of two 'living fossil' tree species of Dipteronia.</title>
        <authorList>
            <person name="Feng Y."/>
            <person name="Comes H.P."/>
            <person name="Chen J."/>
            <person name="Zhu S."/>
            <person name="Lu R."/>
            <person name="Zhang X."/>
            <person name="Li P."/>
            <person name="Qiu J."/>
            <person name="Olsen K.M."/>
            <person name="Qiu Y."/>
        </authorList>
    </citation>
    <scope>NUCLEOTIDE SEQUENCE</scope>
    <source>
        <strain evidence="2">NBL</strain>
    </source>
</reference>
<evidence type="ECO:0000313" key="3">
    <source>
        <dbReference type="Proteomes" id="UP001281410"/>
    </source>
</evidence>
<dbReference type="Pfam" id="PF03372">
    <property type="entry name" value="Exo_endo_phos"/>
    <property type="match status" value="1"/>
</dbReference>
<proteinExistence type="predicted"/>
<name>A0AAE0EGQ9_9ROSI</name>
<dbReference type="InterPro" id="IPR036691">
    <property type="entry name" value="Endo/exonu/phosph_ase_sf"/>
</dbReference>
<dbReference type="PANTHER" id="PTHR33710">
    <property type="entry name" value="BNAC02G09200D PROTEIN"/>
    <property type="match status" value="1"/>
</dbReference>
<accession>A0AAE0EGQ9</accession>
<protein>
    <recommendedName>
        <fullName evidence="1">Endonuclease/exonuclease/phosphatase domain-containing protein</fullName>
    </recommendedName>
</protein>
<comment type="caution">
    <text evidence="2">The sequence shown here is derived from an EMBL/GenBank/DDBJ whole genome shotgun (WGS) entry which is preliminary data.</text>
</comment>
<dbReference type="Proteomes" id="UP001281410">
    <property type="component" value="Unassembled WGS sequence"/>
</dbReference>
<evidence type="ECO:0000313" key="2">
    <source>
        <dbReference type="EMBL" id="KAK3225835.1"/>
    </source>
</evidence>
<keyword evidence="3" id="KW-1185">Reference proteome</keyword>
<sequence>MEHLRVKLGFCCKLVVDSEGKSEGLCLLWNNNVLVDLLTYSNGHIDVKVSDKGGVCWRFTGFYGNPDRRQRHQSWILLRRLTGISRLPWLCMGDFNEVLEDVGKLGGSARNWWAMTDFREALNDCNLEDMGYVGPRFTWSNKRNGSETIMERIDRALCNESRRTMFPQFVVRHLDFWGSDHRPVVVEFTPNSQTRNYKMANRGKRFFFEECWLEEQECRDIVETVWRIPESQCNMGNVLTKIEKCGMLLKSWNLKKKVSIAKF</sequence>
<gene>
    <name evidence="2" type="ORF">Dsin_005697</name>
</gene>
<dbReference type="Gene3D" id="3.60.10.10">
    <property type="entry name" value="Endonuclease/exonuclease/phosphatase"/>
    <property type="match status" value="1"/>
</dbReference>
<dbReference type="GO" id="GO:0003824">
    <property type="term" value="F:catalytic activity"/>
    <property type="evidence" value="ECO:0007669"/>
    <property type="project" value="InterPro"/>
</dbReference>
<dbReference type="AlphaFoldDB" id="A0AAE0EGQ9"/>
<dbReference type="SUPFAM" id="SSF56219">
    <property type="entry name" value="DNase I-like"/>
    <property type="match status" value="1"/>
</dbReference>
<dbReference type="InterPro" id="IPR005135">
    <property type="entry name" value="Endo/exonuclease/phosphatase"/>
</dbReference>
<dbReference type="PANTHER" id="PTHR33710:SF71">
    <property type="entry name" value="ENDONUCLEASE_EXONUCLEASE_PHOSPHATASE DOMAIN-CONTAINING PROTEIN"/>
    <property type="match status" value="1"/>
</dbReference>
<feature type="domain" description="Endonuclease/exonuclease/phosphatase" evidence="1">
    <location>
        <begin position="20"/>
        <end position="181"/>
    </location>
</feature>
<dbReference type="EMBL" id="JANJYJ010000002">
    <property type="protein sequence ID" value="KAK3225835.1"/>
    <property type="molecule type" value="Genomic_DNA"/>
</dbReference>